<gene>
    <name evidence="2" type="ORF">KRX52_03725</name>
</gene>
<evidence type="ECO:0000259" key="1">
    <source>
        <dbReference type="Pfam" id="PF01370"/>
    </source>
</evidence>
<evidence type="ECO:0000313" key="2">
    <source>
        <dbReference type="EMBL" id="MBV2131905.1"/>
    </source>
</evidence>
<comment type="caution">
    <text evidence="2">The sequence shown here is derived from an EMBL/GenBank/DDBJ whole genome shotgun (WGS) entry which is preliminary data.</text>
</comment>
<evidence type="ECO:0000313" key="3">
    <source>
        <dbReference type="Proteomes" id="UP000813068"/>
    </source>
</evidence>
<feature type="domain" description="NAD-dependent epimerase/dehydratase" evidence="1">
    <location>
        <begin position="9"/>
        <end position="205"/>
    </location>
</feature>
<dbReference type="RefSeq" id="WP_217679814.1">
    <property type="nucleotide sequence ID" value="NZ_JAHRGL010000010.1"/>
</dbReference>
<dbReference type="InterPro" id="IPR001509">
    <property type="entry name" value="Epimerase_deHydtase"/>
</dbReference>
<name>A0ABS6MT32_9GAMM</name>
<organism evidence="2 3">
    <name type="scientific">Geopseudomonas aromaticivorans</name>
    <dbReference type="NCBI Taxonomy" id="2849492"/>
    <lineage>
        <taxon>Bacteria</taxon>
        <taxon>Pseudomonadati</taxon>
        <taxon>Pseudomonadota</taxon>
        <taxon>Gammaproteobacteria</taxon>
        <taxon>Pseudomonadales</taxon>
        <taxon>Pseudomonadaceae</taxon>
        <taxon>Geopseudomonas</taxon>
    </lineage>
</organism>
<dbReference type="PANTHER" id="PTHR48079">
    <property type="entry name" value="PROTEIN YEEZ"/>
    <property type="match status" value="1"/>
</dbReference>
<accession>A0ABS6MT32</accession>
<dbReference type="Pfam" id="PF01370">
    <property type="entry name" value="Epimerase"/>
    <property type="match status" value="1"/>
</dbReference>
<protein>
    <submittedName>
        <fullName evidence="2">SDR family oxidoreductase</fullName>
    </submittedName>
</protein>
<dbReference type="EMBL" id="JAHRGL010000010">
    <property type="protein sequence ID" value="MBV2131905.1"/>
    <property type="molecule type" value="Genomic_DNA"/>
</dbReference>
<dbReference type="CDD" id="cd05266">
    <property type="entry name" value="SDR_a4"/>
    <property type="match status" value="1"/>
</dbReference>
<sequence length="290" mass="31119">MSVPPSVVIAGCGDVGSRLALQLCQAGWQVYGLRRDVAALPAGVLPLAADLGEVECPPRWPAAAPDYLVYCATPASSDESAYRALYVDGLRHVLGWLRQRGQRPRRLLFVSSTGVYGQQEGEWVDEGAPCQPPGYSGQVLLEAEEVALTCGWPASVVRLAGIYGPGRRWLLSQVRAGYRVSSEPPLYGNRIHADDAAGLLACLLQVDACGGALEAVYLGVDDEPAPLHEVIAWLRGQLGVSHWAAESTVRRAGSKRCSNARARALGWVPRYPSYREGYAALLEAAAESPR</sequence>
<keyword evidence="3" id="KW-1185">Reference proteome</keyword>
<reference evidence="2 3" key="1">
    <citation type="submission" date="2021-06" db="EMBL/GenBank/DDBJ databases">
        <title>Differences between aerobic and microaerobic xylene degrading microbial communities.</title>
        <authorList>
            <person name="Banerjee S."/>
            <person name="Tancsics A."/>
        </authorList>
    </citation>
    <scope>NUCLEOTIDE SEQUENCE [LARGE SCALE GENOMIC DNA]</scope>
    <source>
        <strain evidence="2 3">MAP12</strain>
    </source>
</reference>
<dbReference type="PANTHER" id="PTHR48079:SF6">
    <property type="entry name" value="NAD(P)-BINDING DOMAIN-CONTAINING PROTEIN-RELATED"/>
    <property type="match status" value="1"/>
</dbReference>
<dbReference type="InterPro" id="IPR051783">
    <property type="entry name" value="NAD(P)-dependent_oxidoreduct"/>
</dbReference>
<proteinExistence type="predicted"/>
<dbReference type="Proteomes" id="UP000813068">
    <property type="component" value="Unassembled WGS sequence"/>
</dbReference>